<dbReference type="STRING" id="27342.A0A0H2S561"/>
<dbReference type="GO" id="GO:0035999">
    <property type="term" value="P:tetrahydrofolate interconversion"/>
    <property type="evidence" value="ECO:0007669"/>
    <property type="project" value="TreeGrafter"/>
</dbReference>
<keyword evidence="2 6" id="KW-0547">Nucleotide-binding</keyword>
<evidence type="ECO:0000256" key="5">
    <source>
        <dbReference type="ARBA" id="ARBA00038966"/>
    </source>
</evidence>
<dbReference type="Proteomes" id="UP000053477">
    <property type="component" value="Unassembled WGS sequence"/>
</dbReference>
<sequence length="242" mass="26568">MAVVLQGAKQTLRKSMSLKLRSLSDAEIRQQSELVLKNVLSSSQYQRCKTVSCFLSMGGEVDTHEIAREIVSSGRTLYVPKIKKGSARTMDFLQIHDAEDLESLPSGVWGIKEPGLEYAGGKRKNAMDEDSEALDLILLPGVAFDRSLGRLGHGRGYYDQFINNYTKRCESKDVVRPALLALSLQEQILPAKEIPMGEFDRYMDGIITPDGIIEVEKESASSTIADAASMATFDTVAGSTVE</sequence>
<feature type="binding site" evidence="6">
    <location>
        <begin position="150"/>
        <end position="158"/>
    </location>
    <ligand>
        <name>ATP</name>
        <dbReference type="ChEBI" id="CHEBI:30616"/>
    </ligand>
</feature>
<keyword evidence="7" id="KW-0460">Magnesium</keyword>
<keyword evidence="7" id="KW-0479">Metal-binding</keyword>
<dbReference type="InterPro" id="IPR037171">
    <property type="entry name" value="NagB/RpiA_transferase-like"/>
</dbReference>
<evidence type="ECO:0000256" key="6">
    <source>
        <dbReference type="PIRSR" id="PIRSR006806-1"/>
    </source>
</evidence>
<dbReference type="SUPFAM" id="SSF100950">
    <property type="entry name" value="NagB/RpiA/CoA transferase-like"/>
    <property type="match status" value="1"/>
</dbReference>
<dbReference type="InParanoid" id="A0A0H2S561"/>
<dbReference type="PANTHER" id="PTHR23407:SF1">
    <property type="entry name" value="5-FORMYLTETRAHYDROFOLATE CYCLO-LIGASE"/>
    <property type="match status" value="1"/>
</dbReference>
<evidence type="ECO:0000256" key="3">
    <source>
        <dbReference type="ARBA" id="ARBA00022840"/>
    </source>
</evidence>
<dbReference type="GO" id="GO:0009396">
    <property type="term" value="P:folic acid-containing compound biosynthetic process"/>
    <property type="evidence" value="ECO:0007669"/>
    <property type="project" value="TreeGrafter"/>
</dbReference>
<proteinExistence type="inferred from homology"/>
<dbReference type="GO" id="GO:0005524">
    <property type="term" value="F:ATP binding"/>
    <property type="evidence" value="ECO:0007669"/>
    <property type="project" value="UniProtKB-KW"/>
</dbReference>
<accession>A0A0H2S561</accession>
<comment type="catalytic activity">
    <reaction evidence="4 7">
        <text>(6S)-5-formyl-5,6,7,8-tetrahydrofolate + ATP = (6R)-5,10-methenyltetrahydrofolate + ADP + phosphate</text>
        <dbReference type="Rhea" id="RHEA:10488"/>
        <dbReference type="ChEBI" id="CHEBI:30616"/>
        <dbReference type="ChEBI" id="CHEBI:43474"/>
        <dbReference type="ChEBI" id="CHEBI:57455"/>
        <dbReference type="ChEBI" id="CHEBI:57457"/>
        <dbReference type="ChEBI" id="CHEBI:456216"/>
        <dbReference type="EC" id="6.3.3.2"/>
    </reaction>
</comment>
<dbReference type="EMBL" id="KQ085887">
    <property type="protein sequence ID" value="KLO19385.1"/>
    <property type="molecule type" value="Genomic_DNA"/>
</dbReference>
<keyword evidence="9" id="KW-1185">Reference proteome</keyword>
<dbReference type="GO" id="GO:0005739">
    <property type="term" value="C:mitochondrion"/>
    <property type="evidence" value="ECO:0007669"/>
    <property type="project" value="TreeGrafter"/>
</dbReference>
<evidence type="ECO:0000256" key="2">
    <source>
        <dbReference type="ARBA" id="ARBA00022741"/>
    </source>
</evidence>
<organism evidence="8 9">
    <name type="scientific">Schizopora paradoxa</name>
    <dbReference type="NCBI Taxonomy" id="27342"/>
    <lineage>
        <taxon>Eukaryota</taxon>
        <taxon>Fungi</taxon>
        <taxon>Dikarya</taxon>
        <taxon>Basidiomycota</taxon>
        <taxon>Agaricomycotina</taxon>
        <taxon>Agaricomycetes</taxon>
        <taxon>Hymenochaetales</taxon>
        <taxon>Schizoporaceae</taxon>
        <taxon>Schizopora</taxon>
    </lineage>
</organism>
<feature type="binding site" evidence="6">
    <location>
        <position position="55"/>
    </location>
    <ligand>
        <name>substrate</name>
    </ligand>
</feature>
<protein>
    <recommendedName>
        <fullName evidence="5 7">5-formyltetrahydrofolate cyclo-ligase</fullName>
        <ecNumber evidence="5 7">6.3.3.2</ecNumber>
    </recommendedName>
</protein>
<dbReference type="OrthoDB" id="2015992at2759"/>
<dbReference type="Pfam" id="PF01812">
    <property type="entry name" value="5-FTHF_cyc-lig"/>
    <property type="match status" value="1"/>
</dbReference>
<dbReference type="EC" id="6.3.3.2" evidence="5 7"/>
<dbReference type="InterPro" id="IPR024185">
    <property type="entry name" value="FTHF_cligase-like_sf"/>
</dbReference>
<evidence type="ECO:0000256" key="1">
    <source>
        <dbReference type="ARBA" id="ARBA00010638"/>
    </source>
</evidence>
<dbReference type="GO" id="GO:0046872">
    <property type="term" value="F:metal ion binding"/>
    <property type="evidence" value="ECO:0007669"/>
    <property type="project" value="UniProtKB-KW"/>
</dbReference>
<evidence type="ECO:0000313" key="8">
    <source>
        <dbReference type="EMBL" id="KLO19385.1"/>
    </source>
</evidence>
<dbReference type="GO" id="GO:0030272">
    <property type="term" value="F:5-formyltetrahydrofolate cyclo-ligase activity"/>
    <property type="evidence" value="ECO:0007669"/>
    <property type="project" value="UniProtKB-EC"/>
</dbReference>
<comment type="similarity">
    <text evidence="1 7">Belongs to the 5-formyltetrahydrofolate cyclo-ligase family.</text>
</comment>
<reference evidence="8 9" key="1">
    <citation type="submission" date="2015-04" db="EMBL/GenBank/DDBJ databases">
        <title>Complete genome sequence of Schizopora paradoxa KUC8140, a cosmopolitan wood degrader in East Asia.</title>
        <authorList>
            <consortium name="DOE Joint Genome Institute"/>
            <person name="Min B."/>
            <person name="Park H."/>
            <person name="Jang Y."/>
            <person name="Kim J.-J."/>
            <person name="Kim K.H."/>
            <person name="Pangilinan J."/>
            <person name="Lipzen A."/>
            <person name="Riley R."/>
            <person name="Grigoriev I.V."/>
            <person name="Spatafora J.W."/>
            <person name="Choi I.-G."/>
        </authorList>
    </citation>
    <scope>NUCLEOTIDE SEQUENCE [LARGE SCALE GENOMIC DNA]</scope>
    <source>
        <strain evidence="8 9">KUC8140</strain>
    </source>
</reference>
<dbReference type="AlphaFoldDB" id="A0A0H2S561"/>
<dbReference type="PIRSF" id="PIRSF006806">
    <property type="entry name" value="FTHF_cligase"/>
    <property type="match status" value="1"/>
</dbReference>
<feature type="binding site" evidence="6">
    <location>
        <begin position="9"/>
        <end position="13"/>
    </location>
    <ligand>
        <name>ATP</name>
        <dbReference type="ChEBI" id="CHEBI:30616"/>
    </ligand>
</feature>
<dbReference type="FunCoup" id="A0A0H2S561">
    <property type="interactions" value="193"/>
</dbReference>
<dbReference type="Gene3D" id="3.40.50.10420">
    <property type="entry name" value="NagB/RpiA/CoA transferase-like"/>
    <property type="match status" value="1"/>
</dbReference>
<comment type="cofactor">
    <cofactor evidence="7">
        <name>Mg(2+)</name>
        <dbReference type="ChEBI" id="CHEBI:18420"/>
    </cofactor>
</comment>
<dbReference type="InterPro" id="IPR002698">
    <property type="entry name" value="FTHF_cligase"/>
</dbReference>
<feature type="binding site" evidence="6">
    <location>
        <position position="60"/>
    </location>
    <ligand>
        <name>substrate</name>
    </ligand>
</feature>
<dbReference type="PANTHER" id="PTHR23407">
    <property type="entry name" value="ATPASE INHIBITOR/5-FORMYLTETRAHYDROFOLATE CYCLO-LIGASE"/>
    <property type="match status" value="1"/>
</dbReference>
<dbReference type="NCBIfam" id="TIGR02727">
    <property type="entry name" value="MTHFS_bact"/>
    <property type="match status" value="1"/>
</dbReference>
<evidence type="ECO:0000313" key="9">
    <source>
        <dbReference type="Proteomes" id="UP000053477"/>
    </source>
</evidence>
<keyword evidence="3 6" id="KW-0067">ATP-binding</keyword>
<evidence type="ECO:0000256" key="4">
    <source>
        <dbReference type="ARBA" id="ARBA00036539"/>
    </source>
</evidence>
<name>A0A0H2S561_9AGAM</name>
<gene>
    <name evidence="8" type="ORF">SCHPADRAFT_865294</name>
</gene>
<evidence type="ECO:0000256" key="7">
    <source>
        <dbReference type="RuleBase" id="RU361279"/>
    </source>
</evidence>
<keyword evidence="8" id="KW-0436">Ligase</keyword>